<sequence length="183" mass="19669">RRQGSEGNKFKKENLSHTRPDSHRDCVLGTGDEAARPPLCVSVSRSLRMLHGFFLRMAHSGARGKGLAVSFEPLKASPLGSGAVERPPAAQAAPRVVSGAKARKAAADVGPGFRESCRKKAGPGEEQADLPTGVTPSHLHSKQESLGPTRLAVFLPPSGIEWRVRTELSKEMPQKDGHHPHLR</sequence>
<evidence type="ECO:0000313" key="3">
    <source>
        <dbReference type="Proteomes" id="UP001266305"/>
    </source>
</evidence>
<feature type="compositionally biased region" description="Basic and acidic residues" evidence="1">
    <location>
        <begin position="8"/>
        <end position="26"/>
    </location>
</feature>
<proteinExistence type="predicted"/>
<comment type="caution">
    <text evidence="2">The sequence shown here is derived from an EMBL/GenBank/DDBJ whole genome shotgun (WGS) entry which is preliminary data.</text>
</comment>
<evidence type="ECO:0000313" key="2">
    <source>
        <dbReference type="EMBL" id="KAK2090069.1"/>
    </source>
</evidence>
<evidence type="ECO:0000256" key="1">
    <source>
        <dbReference type="SAM" id="MobiDB-lite"/>
    </source>
</evidence>
<accession>A0ABQ9TZX1</accession>
<organism evidence="2 3">
    <name type="scientific">Saguinus oedipus</name>
    <name type="common">Cotton-top tamarin</name>
    <name type="synonym">Oedipomidas oedipus</name>
    <dbReference type="NCBI Taxonomy" id="9490"/>
    <lineage>
        <taxon>Eukaryota</taxon>
        <taxon>Metazoa</taxon>
        <taxon>Chordata</taxon>
        <taxon>Craniata</taxon>
        <taxon>Vertebrata</taxon>
        <taxon>Euteleostomi</taxon>
        <taxon>Mammalia</taxon>
        <taxon>Eutheria</taxon>
        <taxon>Euarchontoglires</taxon>
        <taxon>Primates</taxon>
        <taxon>Haplorrhini</taxon>
        <taxon>Platyrrhini</taxon>
        <taxon>Cebidae</taxon>
        <taxon>Callitrichinae</taxon>
        <taxon>Saguinus</taxon>
    </lineage>
</organism>
<gene>
    <name evidence="2" type="ORF">P7K49_031325</name>
</gene>
<keyword evidence="3" id="KW-1185">Reference proteome</keyword>
<dbReference type="Proteomes" id="UP001266305">
    <property type="component" value="Unassembled WGS sequence"/>
</dbReference>
<protein>
    <submittedName>
        <fullName evidence="2">Uncharacterized protein</fullName>
    </submittedName>
</protein>
<feature type="non-terminal residue" evidence="2">
    <location>
        <position position="1"/>
    </location>
</feature>
<feature type="region of interest" description="Disordered" evidence="1">
    <location>
        <begin position="1"/>
        <end position="31"/>
    </location>
</feature>
<name>A0ABQ9TZX1_SAGOE</name>
<dbReference type="EMBL" id="JASSZA010000017">
    <property type="protein sequence ID" value="KAK2090069.1"/>
    <property type="molecule type" value="Genomic_DNA"/>
</dbReference>
<feature type="region of interest" description="Disordered" evidence="1">
    <location>
        <begin position="109"/>
        <end position="150"/>
    </location>
</feature>
<reference evidence="2 3" key="1">
    <citation type="submission" date="2023-05" db="EMBL/GenBank/DDBJ databases">
        <title>B98-5 Cell Line De Novo Hybrid Assembly: An Optical Mapping Approach.</title>
        <authorList>
            <person name="Kananen K."/>
            <person name="Auerbach J.A."/>
            <person name="Kautto E."/>
            <person name="Blachly J.S."/>
        </authorList>
    </citation>
    <scope>NUCLEOTIDE SEQUENCE [LARGE SCALE GENOMIC DNA]</scope>
    <source>
        <strain evidence="2">B95-8</strain>
        <tissue evidence="2">Cell line</tissue>
    </source>
</reference>